<evidence type="ECO:0000256" key="4">
    <source>
        <dbReference type="ARBA" id="ARBA00023136"/>
    </source>
</evidence>
<sequence>MARTLSATDGSPPDANRTTIAGILVHVLGMFFGFVGPGLVYLVSTASFTRANAQNAVNWHVFAFGMGLVAVVLAFGLGAISDVFVIIGAAIGVTVAFLNIIFCLWATVKAIRGDEWEYPLAPTVINSPIQ</sequence>
<protein>
    <submittedName>
        <fullName evidence="6">DUF4870 domain-containing protein</fullName>
    </submittedName>
</protein>
<evidence type="ECO:0000313" key="6">
    <source>
        <dbReference type="EMBL" id="TYT61716.1"/>
    </source>
</evidence>
<name>A0A5D5AJ33_9EURY</name>
<dbReference type="InterPro" id="IPR019109">
    <property type="entry name" value="MamF_MmsF"/>
</dbReference>
<comment type="caution">
    <text evidence="6">The sequence shown here is derived from an EMBL/GenBank/DDBJ whole genome shotgun (WGS) entry which is preliminary data.</text>
</comment>
<dbReference type="RefSeq" id="WP_149081703.1">
    <property type="nucleotide sequence ID" value="NZ_VTAW01000014.1"/>
</dbReference>
<dbReference type="Pfam" id="PF09685">
    <property type="entry name" value="MamF_MmsF"/>
    <property type="match status" value="1"/>
</dbReference>
<feature type="transmembrane region" description="Helical" evidence="5">
    <location>
        <begin position="56"/>
        <end position="77"/>
    </location>
</feature>
<organism evidence="6 7">
    <name type="scientific">Natrialba swarupiae</name>
    <dbReference type="NCBI Taxonomy" id="2448032"/>
    <lineage>
        <taxon>Archaea</taxon>
        <taxon>Methanobacteriati</taxon>
        <taxon>Methanobacteriota</taxon>
        <taxon>Stenosarchaea group</taxon>
        <taxon>Halobacteria</taxon>
        <taxon>Halobacteriales</taxon>
        <taxon>Natrialbaceae</taxon>
        <taxon>Natrialba</taxon>
    </lineage>
</organism>
<dbReference type="AlphaFoldDB" id="A0A5D5AJ33"/>
<evidence type="ECO:0000256" key="3">
    <source>
        <dbReference type="ARBA" id="ARBA00022989"/>
    </source>
</evidence>
<dbReference type="EMBL" id="VTAW01000014">
    <property type="protein sequence ID" value="TYT61716.1"/>
    <property type="molecule type" value="Genomic_DNA"/>
</dbReference>
<keyword evidence="2 5" id="KW-0812">Transmembrane</keyword>
<feature type="transmembrane region" description="Helical" evidence="5">
    <location>
        <begin position="20"/>
        <end position="44"/>
    </location>
</feature>
<reference evidence="6 7" key="1">
    <citation type="submission" date="2019-08" db="EMBL/GenBank/DDBJ databases">
        <title>Archaea genome.</title>
        <authorList>
            <person name="Kajale S."/>
            <person name="Shouche Y."/>
            <person name="Deshpande N."/>
            <person name="Sharma A."/>
        </authorList>
    </citation>
    <scope>NUCLEOTIDE SEQUENCE [LARGE SCALE GENOMIC DNA]</scope>
    <source>
        <strain evidence="6 7">ESP3B_9</strain>
    </source>
</reference>
<evidence type="ECO:0000256" key="2">
    <source>
        <dbReference type="ARBA" id="ARBA00022692"/>
    </source>
</evidence>
<proteinExistence type="predicted"/>
<accession>A0A5D5AJ33</accession>
<gene>
    <name evidence="6" type="ORF">FYC77_11790</name>
</gene>
<keyword evidence="4 5" id="KW-0472">Membrane</keyword>
<evidence type="ECO:0000256" key="5">
    <source>
        <dbReference type="SAM" id="Phobius"/>
    </source>
</evidence>
<comment type="subcellular location">
    <subcellularLocation>
        <location evidence="1">Membrane</location>
        <topology evidence="1">Multi-pass membrane protein</topology>
    </subcellularLocation>
</comment>
<keyword evidence="3 5" id="KW-1133">Transmembrane helix</keyword>
<evidence type="ECO:0000313" key="7">
    <source>
        <dbReference type="Proteomes" id="UP000324104"/>
    </source>
</evidence>
<keyword evidence="7" id="KW-1185">Reference proteome</keyword>
<dbReference type="Proteomes" id="UP000324104">
    <property type="component" value="Unassembled WGS sequence"/>
</dbReference>
<evidence type="ECO:0000256" key="1">
    <source>
        <dbReference type="ARBA" id="ARBA00004141"/>
    </source>
</evidence>
<feature type="transmembrane region" description="Helical" evidence="5">
    <location>
        <begin position="83"/>
        <end position="108"/>
    </location>
</feature>